<gene>
    <name evidence="1" type="ORF">CMV24_06480</name>
</gene>
<dbReference type="AlphaFoldDB" id="A0A2A3M8A4"/>
<proteinExistence type="predicted"/>
<accession>A0A2A3M8A4</accession>
<protein>
    <submittedName>
        <fullName evidence="1">Uncharacterized protein</fullName>
    </submittedName>
</protein>
<dbReference type="EMBL" id="NTME01000005">
    <property type="protein sequence ID" value="PBJ96367.1"/>
    <property type="molecule type" value="Genomic_DNA"/>
</dbReference>
<evidence type="ECO:0000313" key="2">
    <source>
        <dbReference type="Proteomes" id="UP000218102"/>
    </source>
</evidence>
<name>A0A2A3M8A4_PSEDL</name>
<evidence type="ECO:0000313" key="1">
    <source>
        <dbReference type="EMBL" id="PBJ96367.1"/>
    </source>
</evidence>
<reference evidence="1 2" key="1">
    <citation type="submission" date="2017-09" db="EMBL/GenBank/DDBJ databases">
        <authorList>
            <person name="Ehlers B."/>
            <person name="Leendertz F.H."/>
        </authorList>
    </citation>
    <scope>NUCLEOTIDE SEQUENCE [LARGE SCALE GENOMIC DNA]</scope>
    <source>
        <strain evidence="1 2">DJ-1</strain>
    </source>
</reference>
<organism evidence="1 2">
    <name type="scientific">Pseudomonas plecoglossicida</name>
    <dbReference type="NCBI Taxonomy" id="70775"/>
    <lineage>
        <taxon>Bacteria</taxon>
        <taxon>Pseudomonadati</taxon>
        <taxon>Pseudomonadota</taxon>
        <taxon>Gammaproteobacteria</taxon>
        <taxon>Pseudomonadales</taxon>
        <taxon>Pseudomonadaceae</taxon>
        <taxon>Pseudomonas</taxon>
    </lineage>
</organism>
<comment type="caution">
    <text evidence="1">The sequence shown here is derived from an EMBL/GenBank/DDBJ whole genome shotgun (WGS) entry which is preliminary data.</text>
</comment>
<sequence length="84" mass="9160">MPLSPLKAEGLCRFSGITLITHRLIASADTPNYKTRDMDFAAVLAAESDKPQSGQPPINVFRSQKSYRAQGGRSVQVVLSARQL</sequence>
<dbReference type="Proteomes" id="UP000218102">
    <property type="component" value="Unassembled WGS sequence"/>
</dbReference>